<comment type="caution">
    <text evidence="4">The sequence shown here is derived from an EMBL/GenBank/DDBJ whole genome shotgun (WGS) entry which is preliminary data.</text>
</comment>
<feature type="transmembrane region" description="Helical" evidence="2">
    <location>
        <begin position="207"/>
        <end position="234"/>
    </location>
</feature>
<dbReference type="PROSITE" id="PS50104">
    <property type="entry name" value="TIR"/>
    <property type="match status" value="1"/>
</dbReference>
<accession>A0ABP7QAC3</accession>
<evidence type="ECO:0000256" key="1">
    <source>
        <dbReference type="SAM" id="MobiDB-lite"/>
    </source>
</evidence>
<dbReference type="SUPFAM" id="SSF52200">
    <property type="entry name" value="Toll/Interleukin receptor TIR domain"/>
    <property type="match status" value="1"/>
</dbReference>
<keyword evidence="5" id="KW-1185">Reference proteome</keyword>
<feature type="transmembrane region" description="Helical" evidence="2">
    <location>
        <begin position="390"/>
        <end position="409"/>
    </location>
</feature>
<keyword evidence="2" id="KW-1133">Transmembrane helix</keyword>
<dbReference type="Proteomes" id="UP001500456">
    <property type="component" value="Unassembled WGS sequence"/>
</dbReference>
<dbReference type="InterPro" id="IPR000157">
    <property type="entry name" value="TIR_dom"/>
</dbReference>
<dbReference type="Gene3D" id="3.40.50.10140">
    <property type="entry name" value="Toll/interleukin-1 receptor homology (TIR) domain"/>
    <property type="match status" value="1"/>
</dbReference>
<evidence type="ECO:0000313" key="4">
    <source>
        <dbReference type="EMBL" id="GAA3979238.1"/>
    </source>
</evidence>
<gene>
    <name evidence="4" type="ORF">GCM10022232_08980</name>
</gene>
<reference evidence="5" key="1">
    <citation type="journal article" date="2019" name="Int. J. Syst. Evol. Microbiol.">
        <title>The Global Catalogue of Microorganisms (GCM) 10K type strain sequencing project: providing services to taxonomists for standard genome sequencing and annotation.</title>
        <authorList>
            <consortium name="The Broad Institute Genomics Platform"/>
            <consortium name="The Broad Institute Genome Sequencing Center for Infectious Disease"/>
            <person name="Wu L."/>
            <person name="Ma J."/>
        </authorList>
    </citation>
    <scope>NUCLEOTIDE SEQUENCE [LARGE SCALE GENOMIC DNA]</scope>
    <source>
        <strain evidence="5">JCM 16924</strain>
    </source>
</reference>
<proteinExistence type="predicted"/>
<dbReference type="EMBL" id="BAAAZX010000002">
    <property type="protein sequence ID" value="GAA3979238.1"/>
    <property type="molecule type" value="Genomic_DNA"/>
</dbReference>
<evidence type="ECO:0000313" key="5">
    <source>
        <dbReference type="Proteomes" id="UP001500456"/>
    </source>
</evidence>
<keyword evidence="2" id="KW-0812">Transmembrane</keyword>
<name>A0ABP7QAC3_9ACTN</name>
<feature type="transmembrane region" description="Helical" evidence="2">
    <location>
        <begin position="280"/>
        <end position="299"/>
    </location>
</feature>
<feature type="transmembrane region" description="Helical" evidence="2">
    <location>
        <begin position="255"/>
        <end position="274"/>
    </location>
</feature>
<protein>
    <recommendedName>
        <fullName evidence="3">TIR domain-containing protein</fullName>
    </recommendedName>
</protein>
<feature type="transmembrane region" description="Helical" evidence="2">
    <location>
        <begin position="174"/>
        <end position="195"/>
    </location>
</feature>
<evidence type="ECO:0000256" key="2">
    <source>
        <dbReference type="SAM" id="Phobius"/>
    </source>
</evidence>
<feature type="transmembrane region" description="Helical" evidence="2">
    <location>
        <begin position="421"/>
        <end position="442"/>
    </location>
</feature>
<feature type="domain" description="TIR" evidence="3">
    <location>
        <begin position="1"/>
        <end position="134"/>
    </location>
</feature>
<dbReference type="InterPro" id="IPR035897">
    <property type="entry name" value="Toll_tir_struct_dom_sf"/>
</dbReference>
<dbReference type="RefSeq" id="WP_345561205.1">
    <property type="nucleotide sequence ID" value="NZ_BAAAZX010000002.1"/>
</dbReference>
<dbReference type="Pfam" id="PF13676">
    <property type="entry name" value="TIR_2"/>
    <property type="match status" value="1"/>
</dbReference>
<keyword evidence="2" id="KW-0472">Membrane</keyword>
<feature type="region of interest" description="Disordered" evidence="1">
    <location>
        <begin position="471"/>
        <end position="492"/>
    </location>
</feature>
<organism evidence="4 5">
    <name type="scientific">Streptomyces plumbiresistens</name>
    <dbReference type="NCBI Taxonomy" id="511811"/>
    <lineage>
        <taxon>Bacteria</taxon>
        <taxon>Bacillati</taxon>
        <taxon>Actinomycetota</taxon>
        <taxon>Actinomycetes</taxon>
        <taxon>Kitasatosporales</taxon>
        <taxon>Streptomycetaceae</taxon>
        <taxon>Streptomyces</taxon>
    </lineage>
</organism>
<evidence type="ECO:0000259" key="3">
    <source>
        <dbReference type="PROSITE" id="PS50104"/>
    </source>
</evidence>
<sequence length="492" mass="54865">MGGVFINYRRVDRDHEAVVRELYERIERYFGEDQVFLDSASLVPGRRFPDMLKERVADCEVLLAVVHAGWADTRDATGARRLDDKDDWVRREIELALECGRTVVPVLLDGATMPREEELPESVREFASWQAERLYRDRLHADLPRLIAVLESKVAPTWQPIPAPVSRGVRPGRWLGAGTVVSAVAVLLGVPAVPWGDGWVGTDDLPFTLWAAFWSCLVMAAVLASVGLVCSPLGRSVNSWEREMHTVKYRTYIRYTWPVGGVFVVALVVGGLSIQGGTGLVGPFFVVLCVLIGVGRGTFTAIRLHRRDKDLWARWPQSLPVPVTRPEVRRAAARLDLRTSQWLRPLSRAQREKAAWELADIGRALAGMREEAERSRSAWLRQDHPWLSSLYVLWLTLTGALLLTTGFAYRAAGLGTARIHVALAVVALIGAALSLTTMELAYRRQRRLRTDVVREIAERTDLLAERVAALSSPARTRPAGPVPRTEELGEPD</sequence>